<feature type="region of interest" description="Disordered" evidence="1">
    <location>
        <begin position="237"/>
        <end position="257"/>
    </location>
</feature>
<feature type="compositionally biased region" description="Low complexity" evidence="1">
    <location>
        <begin position="60"/>
        <end position="84"/>
    </location>
</feature>
<feature type="compositionally biased region" description="Low complexity" evidence="1">
    <location>
        <begin position="96"/>
        <end position="107"/>
    </location>
</feature>
<feature type="compositionally biased region" description="Basic and acidic residues" evidence="1">
    <location>
        <begin position="39"/>
        <end position="53"/>
    </location>
</feature>
<name>A0ABR4BZX0_9HELO</name>
<accession>A0ABR4BZX0</accession>
<feature type="compositionally biased region" description="Low complexity" evidence="1">
    <location>
        <begin position="114"/>
        <end position="135"/>
    </location>
</feature>
<feature type="compositionally biased region" description="Basic and acidic residues" evidence="1">
    <location>
        <begin position="272"/>
        <end position="282"/>
    </location>
</feature>
<feature type="compositionally biased region" description="Pro residues" evidence="1">
    <location>
        <begin position="179"/>
        <end position="194"/>
    </location>
</feature>
<reference evidence="2 3" key="1">
    <citation type="journal article" date="2024" name="Commun. Biol.">
        <title>Comparative genomic analysis of thermophilic fungi reveals convergent evolutionary adaptations and gene losses.</title>
        <authorList>
            <person name="Steindorff A.S."/>
            <person name="Aguilar-Pontes M.V."/>
            <person name="Robinson A.J."/>
            <person name="Andreopoulos B."/>
            <person name="LaButti K."/>
            <person name="Kuo A."/>
            <person name="Mondo S."/>
            <person name="Riley R."/>
            <person name="Otillar R."/>
            <person name="Haridas S."/>
            <person name="Lipzen A."/>
            <person name="Grimwood J."/>
            <person name="Schmutz J."/>
            <person name="Clum A."/>
            <person name="Reid I.D."/>
            <person name="Moisan M.C."/>
            <person name="Butler G."/>
            <person name="Nguyen T.T.M."/>
            <person name="Dewar K."/>
            <person name="Conant G."/>
            <person name="Drula E."/>
            <person name="Henrissat B."/>
            <person name="Hansel C."/>
            <person name="Singer S."/>
            <person name="Hutchinson M.I."/>
            <person name="de Vries R.P."/>
            <person name="Natvig D.O."/>
            <person name="Powell A.J."/>
            <person name="Tsang A."/>
            <person name="Grigoriev I.V."/>
        </authorList>
    </citation>
    <scope>NUCLEOTIDE SEQUENCE [LARGE SCALE GENOMIC DNA]</scope>
    <source>
        <strain evidence="2 3">CBS 494.80</strain>
    </source>
</reference>
<feature type="compositionally biased region" description="Basic residues" evidence="1">
    <location>
        <begin position="286"/>
        <end position="296"/>
    </location>
</feature>
<evidence type="ECO:0000256" key="1">
    <source>
        <dbReference type="SAM" id="MobiDB-lite"/>
    </source>
</evidence>
<evidence type="ECO:0000313" key="3">
    <source>
        <dbReference type="Proteomes" id="UP001595075"/>
    </source>
</evidence>
<feature type="region of interest" description="Disordered" evidence="1">
    <location>
        <begin position="1"/>
        <end position="144"/>
    </location>
</feature>
<dbReference type="EMBL" id="JAZHXI010000016">
    <property type="protein sequence ID" value="KAL2063155.1"/>
    <property type="molecule type" value="Genomic_DNA"/>
</dbReference>
<proteinExistence type="predicted"/>
<gene>
    <name evidence="2" type="ORF">VTL71DRAFT_6227</name>
</gene>
<feature type="region of interest" description="Disordered" evidence="1">
    <location>
        <begin position="272"/>
        <end position="312"/>
    </location>
</feature>
<evidence type="ECO:0000313" key="2">
    <source>
        <dbReference type="EMBL" id="KAL2063155.1"/>
    </source>
</evidence>
<protein>
    <submittedName>
        <fullName evidence="2">Uncharacterized protein</fullName>
    </submittedName>
</protein>
<sequence>MELRQMPFTQRQPSVLTSLPPPTTTEIFPSSKSMTTQMDRQDSGFAEKEKFQDSNETTQSVSATNSRRTSTSSSTKRLSSPSNRDPTATRPKRRTTNSSSSSSTTRPTTKRTSRSSNTTAHRSSNSISRPSLSSRHTVPYTQQIQQSQQPYQFFQFPALGDSSPQSKTTTASSSQRPQSPSPPTTLSPPPPPPTVQYWTSDSTRRLEYAAIDAASKGVRGFFIKLIPDCILPPSTRRTKFHNKEEDGESDAGSVRRYRLVLPEEKESCEVLRAMRGDGDGSGRARAPGRGRGRGMLRRWTSFGKRGAASSAD</sequence>
<dbReference type="Proteomes" id="UP001595075">
    <property type="component" value="Unassembled WGS sequence"/>
</dbReference>
<feature type="compositionally biased region" description="Low complexity" evidence="1">
    <location>
        <begin position="168"/>
        <end position="178"/>
    </location>
</feature>
<organism evidence="2 3">
    <name type="scientific">Oculimacula yallundae</name>
    <dbReference type="NCBI Taxonomy" id="86028"/>
    <lineage>
        <taxon>Eukaryota</taxon>
        <taxon>Fungi</taxon>
        <taxon>Dikarya</taxon>
        <taxon>Ascomycota</taxon>
        <taxon>Pezizomycotina</taxon>
        <taxon>Leotiomycetes</taxon>
        <taxon>Helotiales</taxon>
        <taxon>Ploettnerulaceae</taxon>
        <taxon>Oculimacula</taxon>
    </lineage>
</organism>
<keyword evidence="3" id="KW-1185">Reference proteome</keyword>
<feature type="compositionally biased region" description="Polar residues" evidence="1">
    <location>
        <begin position="26"/>
        <end position="38"/>
    </location>
</feature>
<comment type="caution">
    <text evidence="2">The sequence shown here is derived from an EMBL/GenBank/DDBJ whole genome shotgun (WGS) entry which is preliminary data.</text>
</comment>
<feature type="region of interest" description="Disordered" evidence="1">
    <location>
        <begin position="156"/>
        <end position="196"/>
    </location>
</feature>